<proteinExistence type="predicted"/>
<keyword evidence="2" id="KW-1185">Reference proteome</keyword>
<reference evidence="1 2" key="1">
    <citation type="submission" date="2024-01" db="EMBL/GenBank/DDBJ databases">
        <authorList>
            <person name="Allen C."/>
            <person name="Tagirdzhanova G."/>
        </authorList>
    </citation>
    <scope>NUCLEOTIDE SEQUENCE [LARGE SCALE GENOMIC DNA]</scope>
</reference>
<organism evidence="1 2">
    <name type="scientific">Sporothrix bragantina</name>
    <dbReference type="NCBI Taxonomy" id="671064"/>
    <lineage>
        <taxon>Eukaryota</taxon>
        <taxon>Fungi</taxon>
        <taxon>Dikarya</taxon>
        <taxon>Ascomycota</taxon>
        <taxon>Pezizomycotina</taxon>
        <taxon>Sordariomycetes</taxon>
        <taxon>Sordariomycetidae</taxon>
        <taxon>Ophiostomatales</taxon>
        <taxon>Ophiostomataceae</taxon>
        <taxon>Sporothrix</taxon>
    </lineage>
</organism>
<sequence>TPRDDSSSTSPPSYVAPTLTTRLFEPHPHLASLVGFEDLGTMRIDADADLLAILAAATDEDQDENEYDFCDGDDSFRPKPPLAESVRQLRQRLQSGEFEVHAKRHRPLQLWSFSVRSDVEGNNIFTTSPDKALTWKWCKPDSPYHKNSQWFKELHEVLEHGSWNGGKNLTLLARLETEDPIHM</sequence>
<name>A0ABP0CAL3_9PEZI</name>
<accession>A0ABP0CAL3</accession>
<gene>
    <name evidence="1" type="ORF">SBRCBS47491_006983</name>
</gene>
<feature type="non-terminal residue" evidence="1">
    <location>
        <position position="1"/>
    </location>
</feature>
<dbReference type="EMBL" id="CAWUHC010000073">
    <property type="protein sequence ID" value="CAK7228662.1"/>
    <property type="molecule type" value="Genomic_DNA"/>
</dbReference>
<comment type="caution">
    <text evidence="1">The sequence shown here is derived from an EMBL/GenBank/DDBJ whole genome shotgun (WGS) entry which is preliminary data.</text>
</comment>
<dbReference type="Proteomes" id="UP001642406">
    <property type="component" value="Unassembled WGS sequence"/>
</dbReference>
<evidence type="ECO:0000313" key="1">
    <source>
        <dbReference type="EMBL" id="CAK7228662.1"/>
    </source>
</evidence>
<protein>
    <submittedName>
        <fullName evidence="1">Uncharacterized protein</fullName>
    </submittedName>
</protein>
<evidence type="ECO:0000313" key="2">
    <source>
        <dbReference type="Proteomes" id="UP001642406"/>
    </source>
</evidence>